<feature type="compositionally biased region" description="Basic and acidic residues" evidence="6">
    <location>
        <begin position="75"/>
        <end position="85"/>
    </location>
</feature>
<comment type="cofactor">
    <cofactor evidence="1">
        <name>pyridoxal 5'-phosphate</name>
        <dbReference type="ChEBI" id="CHEBI:597326"/>
    </cofactor>
</comment>
<name>A0ABP7QR48_9ACTN</name>
<evidence type="ECO:0000259" key="7">
    <source>
        <dbReference type="Pfam" id="PF00155"/>
    </source>
</evidence>
<evidence type="ECO:0000256" key="4">
    <source>
        <dbReference type="ARBA" id="ARBA00022679"/>
    </source>
</evidence>
<evidence type="ECO:0000256" key="5">
    <source>
        <dbReference type="ARBA" id="ARBA00022898"/>
    </source>
</evidence>
<dbReference type="SUPFAM" id="SSF53383">
    <property type="entry name" value="PLP-dependent transferases"/>
    <property type="match status" value="1"/>
</dbReference>
<dbReference type="Pfam" id="PF00155">
    <property type="entry name" value="Aminotran_1_2"/>
    <property type="match status" value="1"/>
</dbReference>
<dbReference type="InterPro" id="IPR015421">
    <property type="entry name" value="PyrdxlP-dep_Trfase_major"/>
</dbReference>
<dbReference type="InterPro" id="IPR015424">
    <property type="entry name" value="PyrdxlP-dep_Trfase"/>
</dbReference>
<keyword evidence="3 8" id="KW-0032">Aminotransferase</keyword>
<feature type="domain" description="Aminotransferase class I/classII large" evidence="7">
    <location>
        <begin position="109"/>
        <end position="393"/>
    </location>
</feature>
<keyword evidence="9" id="KW-1185">Reference proteome</keyword>
<organism evidence="8 9">
    <name type="scientific">Streptomyces plumbiresistens</name>
    <dbReference type="NCBI Taxonomy" id="511811"/>
    <lineage>
        <taxon>Bacteria</taxon>
        <taxon>Bacillati</taxon>
        <taxon>Actinomycetota</taxon>
        <taxon>Actinomycetes</taxon>
        <taxon>Kitasatosporales</taxon>
        <taxon>Streptomycetaceae</taxon>
        <taxon>Streptomyces</taxon>
    </lineage>
</organism>
<comment type="similarity">
    <text evidence="2">Belongs to the class-I pyridoxal-phosphate-dependent aminotransferase family.</text>
</comment>
<dbReference type="Proteomes" id="UP001500456">
    <property type="component" value="Unassembled WGS sequence"/>
</dbReference>
<evidence type="ECO:0000256" key="2">
    <source>
        <dbReference type="ARBA" id="ARBA00007441"/>
    </source>
</evidence>
<dbReference type="PANTHER" id="PTHR46383:SF1">
    <property type="entry name" value="ASPARTATE AMINOTRANSFERASE"/>
    <property type="match status" value="1"/>
</dbReference>
<dbReference type="InterPro" id="IPR004839">
    <property type="entry name" value="Aminotransferase_I/II_large"/>
</dbReference>
<proteinExistence type="inferred from homology"/>
<dbReference type="GO" id="GO:0008483">
    <property type="term" value="F:transaminase activity"/>
    <property type="evidence" value="ECO:0007669"/>
    <property type="project" value="UniProtKB-KW"/>
</dbReference>
<evidence type="ECO:0000256" key="6">
    <source>
        <dbReference type="SAM" id="MobiDB-lite"/>
    </source>
</evidence>
<evidence type="ECO:0000313" key="9">
    <source>
        <dbReference type="Proteomes" id="UP001500456"/>
    </source>
</evidence>
<keyword evidence="4" id="KW-0808">Transferase</keyword>
<reference evidence="9" key="1">
    <citation type="journal article" date="2019" name="Int. J. Syst. Evol. Microbiol.">
        <title>The Global Catalogue of Microorganisms (GCM) 10K type strain sequencing project: providing services to taxonomists for standard genome sequencing and annotation.</title>
        <authorList>
            <consortium name="The Broad Institute Genomics Platform"/>
            <consortium name="The Broad Institute Genome Sequencing Center for Infectious Disease"/>
            <person name="Wu L."/>
            <person name="Ma J."/>
        </authorList>
    </citation>
    <scope>NUCLEOTIDE SEQUENCE [LARGE SCALE GENOMIC DNA]</scope>
    <source>
        <strain evidence="9">JCM 16924</strain>
    </source>
</reference>
<feature type="region of interest" description="Disordered" evidence="6">
    <location>
        <begin position="19"/>
        <end position="96"/>
    </location>
</feature>
<gene>
    <name evidence="8" type="ORF">GCM10022232_19420</name>
</gene>
<sequence>MTGTPRIGAHAGTAVRALRARGDDPHHTSHLACRGGDKGRDDKAEKATAQKARAQKATAQKATAQKASPPTPEVRMPRTDPEGHGPVRFGPPLPEDGLPVLPELSAVLAAAAGRARSEPVGGGDDLLQAACGYWDRRGLPTAPGHVVAAPGSPSLLLALTAALGGDVLVPRPCAAWWAPYARLLGRPVFHVATAAESGGVPDPYALLETVRRVRAEGGDPRLLVLSLADDPTATVAPPELLHETLEAAVGEGLHLVSDETWRDTLHDPHGTVLLSPAEMLPGKATVVTDLAGALLPTGWPAAVARFPAGEMGDALRARVLDVLTALGARVAAPVAVAAAYALTEPEPLTARVKAAVRLHARVAAAAHTAVVTAGALARPPQAGRHLYVDLGPLKTALTGHGVGDAQELEDFLTARLGMPAPGGHRFGDDLGALRVRLSTGPLLGDTDEERAECLGSPSPLELPHVQRALIHLESVFDDLRDDAQRWEPPR</sequence>
<dbReference type="EMBL" id="BAAAZX010000004">
    <property type="protein sequence ID" value="GAA3986525.1"/>
    <property type="molecule type" value="Genomic_DNA"/>
</dbReference>
<evidence type="ECO:0000256" key="3">
    <source>
        <dbReference type="ARBA" id="ARBA00022576"/>
    </source>
</evidence>
<comment type="caution">
    <text evidence="8">The sequence shown here is derived from an EMBL/GenBank/DDBJ whole genome shotgun (WGS) entry which is preliminary data.</text>
</comment>
<dbReference type="PANTHER" id="PTHR46383">
    <property type="entry name" value="ASPARTATE AMINOTRANSFERASE"/>
    <property type="match status" value="1"/>
</dbReference>
<evidence type="ECO:0000313" key="8">
    <source>
        <dbReference type="EMBL" id="GAA3986525.1"/>
    </source>
</evidence>
<feature type="compositionally biased region" description="Basic and acidic residues" evidence="6">
    <location>
        <begin position="35"/>
        <end position="48"/>
    </location>
</feature>
<dbReference type="InterPro" id="IPR050596">
    <property type="entry name" value="AspAT/PAT-like"/>
</dbReference>
<dbReference type="Gene3D" id="3.40.640.10">
    <property type="entry name" value="Type I PLP-dependent aspartate aminotransferase-like (Major domain)"/>
    <property type="match status" value="1"/>
</dbReference>
<accession>A0ABP7QR48</accession>
<keyword evidence="5" id="KW-0663">Pyridoxal phosphate</keyword>
<feature type="compositionally biased region" description="Low complexity" evidence="6">
    <location>
        <begin position="49"/>
        <end position="67"/>
    </location>
</feature>
<evidence type="ECO:0000256" key="1">
    <source>
        <dbReference type="ARBA" id="ARBA00001933"/>
    </source>
</evidence>
<protein>
    <submittedName>
        <fullName evidence="8">Aminotransferase class I/II-fold pyridoxal phosphate-dependent enzyme</fullName>
    </submittedName>
</protein>